<dbReference type="PANTHER" id="PTHR43304:SF1">
    <property type="entry name" value="PAC DOMAIN-CONTAINING PROTEIN"/>
    <property type="match status" value="1"/>
</dbReference>
<dbReference type="SUPFAM" id="SSF55785">
    <property type="entry name" value="PYP-like sensor domain (PAS domain)"/>
    <property type="match status" value="1"/>
</dbReference>
<dbReference type="InterPro" id="IPR003594">
    <property type="entry name" value="HATPase_dom"/>
</dbReference>
<dbReference type="InterPro" id="IPR013655">
    <property type="entry name" value="PAS_fold_3"/>
</dbReference>
<dbReference type="SMART" id="SM00086">
    <property type="entry name" value="PAC"/>
    <property type="match status" value="1"/>
</dbReference>
<dbReference type="InterPro" id="IPR052162">
    <property type="entry name" value="Sensor_kinase/Photoreceptor"/>
</dbReference>
<keyword evidence="5" id="KW-0418">Kinase</keyword>
<dbReference type="PROSITE" id="PS50112">
    <property type="entry name" value="PAS"/>
    <property type="match status" value="1"/>
</dbReference>
<evidence type="ECO:0000256" key="2">
    <source>
        <dbReference type="ARBA" id="ARBA00012438"/>
    </source>
</evidence>
<keyword evidence="4" id="KW-0808">Transferase</keyword>
<dbReference type="InterPro" id="IPR035965">
    <property type="entry name" value="PAS-like_dom_sf"/>
</dbReference>
<dbReference type="Gene3D" id="3.30.450.20">
    <property type="entry name" value="PAS domain"/>
    <property type="match status" value="1"/>
</dbReference>
<dbReference type="InterPro" id="IPR036890">
    <property type="entry name" value="HATPase_C_sf"/>
</dbReference>
<dbReference type="EC" id="2.7.13.3" evidence="2"/>
<evidence type="ECO:0000256" key="4">
    <source>
        <dbReference type="ARBA" id="ARBA00022679"/>
    </source>
</evidence>
<feature type="domain" description="Histidine kinase" evidence="6">
    <location>
        <begin position="153"/>
        <end position="365"/>
    </location>
</feature>
<dbReference type="PRINTS" id="PR00344">
    <property type="entry name" value="BCTRLSENSOR"/>
</dbReference>
<dbReference type="EMBL" id="JBHULM010000001">
    <property type="protein sequence ID" value="MFD2541013.1"/>
    <property type="molecule type" value="Genomic_DNA"/>
</dbReference>
<dbReference type="RefSeq" id="WP_379900269.1">
    <property type="nucleotide sequence ID" value="NZ_JBHULM010000001.1"/>
</dbReference>
<evidence type="ECO:0000259" key="7">
    <source>
        <dbReference type="PROSITE" id="PS50112"/>
    </source>
</evidence>
<evidence type="ECO:0000256" key="3">
    <source>
        <dbReference type="ARBA" id="ARBA00022553"/>
    </source>
</evidence>
<dbReference type="Pfam" id="PF02518">
    <property type="entry name" value="HATPase_c"/>
    <property type="match status" value="1"/>
</dbReference>
<sequence>MSILDNNIWKLALENTNIGVWEYDAETKEVFHSKESNKILGFERENILGDNINAWNDRVHEEDKPAYFQDFTELLHGIKPIYENEHRIRCKDGSYKWILDRGKIVSWQKNGQPKRVIGTHTDITILKHAEQITKESLNLASKQNNQLRNFAHIVTHNLKQHAGNFESLVGFYNEAETNNEKKEIMVHLESLSNSLTKTISNLNQVVSVQANKNNEVEKIYIAQEVDNVLASLDFVITENNATVHNKLKKDLFINYNPSYFESVILNLLTNAIKYKHPERDPIITVDYKIENKTLHLIISDNGLGIDLKKYGDKVFGLYKTFHKNDNSEGVGLYLIKNQIESFGGKISVESEVNIGTTFTITTTNL</sequence>
<dbReference type="SMART" id="SM00387">
    <property type="entry name" value="HATPase_c"/>
    <property type="match status" value="1"/>
</dbReference>
<organism evidence="9 10">
    <name type="scientific">Lacinutrix gracilariae</name>
    <dbReference type="NCBI Taxonomy" id="1747198"/>
    <lineage>
        <taxon>Bacteria</taxon>
        <taxon>Pseudomonadati</taxon>
        <taxon>Bacteroidota</taxon>
        <taxon>Flavobacteriia</taxon>
        <taxon>Flavobacteriales</taxon>
        <taxon>Flavobacteriaceae</taxon>
        <taxon>Lacinutrix</taxon>
    </lineage>
</organism>
<dbReference type="CDD" id="cd00130">
    <property type="entry name" value="PAS"/>
    <property type="match status" value="1"/>
</dbReference>
<dbReference type="PANTHER" id="PTHR43304">
    <property type="entry name" value="PHYTOCHROME-LIKE PROTEIN CPH1"/>
    <property type="match status" value="1"/>
</dbReference>
<name>A0ABW5JWP6_9FLAO</name>
<comment type="catalytic activity">
    <reaction evidence="1">
        <text>ATP + protein L-histidine = ADP + protein N-phospho-L-histidine.</text>
        <dbReference type="EC" id="2.7.13.3"/>
    </reaction>
</comment>
<evidence type="ECO:0000313" key="9">
    <source>
        <dbReference type="EMBL" id="MFD2541013.1"/>
    </source>
</evidence>
<accession>A0ABW5JWP6</accession>
<dbReference type="NCBIfam" id="TIGR00229">
    <property type="entry name" value="sensory_box"/>
    <property type="match status" value="1"/>
</dbReference>
<dbReference type="InterPro" id="IPR004358">
    <property type="entry name" value="Sig_transdc_His_kin-like_C"/>
</dbReference>
<dbReference type="InterPro" id="IPR000014">
    <property type="entry name" value="PAS"/>
</dbReference>
<proteinExistence type="predicted"/>
<dbReference type="SUPFAM" id="SSF55874">
    <property type="entry name" value="ATPase domain of HSP90 chaperone/DNA topoisomerase II/histidine kinase"/>
    <property type="match status" value="1"/>
</dbReference>
<feature type="domain" description="PAS" evidence="7">
    <location>
        <begin position="5"/>
        <end position="78"/>
    </location>
</feature>
<dbReference type="InterPro" id="IPR005467">
    <property type="entry name" value="His_kinase_dom"/>
</dbReference>
<gene>
    <name evidence="9" type="ORF">ACFSSB_01670</name>
</gene>
<keyword evidence="10" id="KW-1185">Reference proteome</keyword>
<protein>
    <recommendedName>
        <fullName evidence="2">histidine kinase</fullName>
        <ecNumber evidence="2">2.7.13.3</ecNumber>
    </recommendedName>
</protein>
<dbReference type="PROSITE" id="PS50113">
    <property type="entry name" value="PAC"/>
    <property type="match status" value="1"/>
</dbReference>
<dbReference type="PROSITE" id="PS50109">
    <property type="entry name" value="HIS_KIN"/>
    <property type="match status" value="1"/>
</dbReference>
<dbReference type="InterPro" id="IPR000700">
    <property type="entry name" value="PAS-assoc_C"/>
</dbReference>
<feature type="domain" description="PAC" evidence="8">
    <location>
        <begin position="82"/>
        <end position="135"/>
    </location>
</feature>
<dbReference type="Gene3D" id="3.30.565.10">
    <property type="entry name" value="Histidine kinase-like ATPase, C-terminal domain"/>
    <property type="match status" value="1"/>
</dbReference>
<dbReference type="InterPro" id="IPR001610">
    <property type="entry name" value="PAC"/>
</dbReference>
<evidence type="ECO:0000259" key="8">
    <source>
        <dbReference type="PROSITE" id="PS50113"/>
    </source>
</evidence>
<comment type="caution">
    <text evidence="9">The sequence shown here is derived from an EMBL/GenBank/DDBJ whole genome shotgun (WGS) entry which is preliminary data.</text>
</comment>
<evidence type="ECO:0000259" key="6">
    <source>
        <dbReference type="PROSITE" id="PS50109"/>
    </source>
</evidence>
<evidence type="ECO:0000256" key="5">
    <source>
        <dbReference type="ARBA" id="ARBA00022777"/>
    </source>
</evidence>
<evidence type="ECO:0000313" key="10">
    <source>
        <dbReference type="Proteomes" id="UP001597467"/>
    </source>
</evidence>
<keyword evidence="3" id="KW-0597">Phosphoprotein</keyword>
<reference evidence="10" key="1">
    <citation type="journal article" date="2019" name="Int. J. Syst. Evol. Microbiol.">
        <title>The Global Catalogue of Microorganisms (GCM) 10K type strain sequencing project: providing services to taxonomists for standard genome sequencing and annotation.</title>
        <authorList>
            <consortium name="The Broad Institute Genomics Platform"/>
            <consortium name="The Broad Institute Genome Sequencing Center for Infectious Disease"/>
            <person name="Wu L."/>
            <person name="Ma J."/>
        </authorList>
    </citation>
    <scope>NUCLEOTIDE SEQUENCE [LARGE SCALE GENOMIC DNA]</scope>
    <source>
        <strain evidence="10">KCTC 42808</strain>
    </source>
</reference>
<dbReference type="Pfam" id="PF08447">
    <property type="entry name" value="PAS_3"/>
    <property type="match status" value="1"/>
</dbReference>
<dbReference type="Proteomes" id="UP001597467">
    <property type="component" value="Unassembled WGS sequence"/>
</dbReference>
<evidence type="ECO:0000256" key="1">
    <source>
        <dbReference type="ARBA" id="ARBA00000085"/>
    </source>
</evidence>